<dbReference type="Proteomes" id="UP000760668">
    <property type="component" value="Unassembled WGS sequence"/>
</dbReference>
<evidence type="ECO:0000256" key="1">
    <source>
        <dbReference type="SAM" id="Phobius"/>
    </source>
</evidence>
<sequence>MEMMWKMLRDTWRLSAPGENLVACLFVIVPLVAILYCLITKKSNAHKQVALICGIGIILMMPVLIFDIQLPYHRNHSTGYFEIVTPSQGSALILIISFAVSILLSFLVSKITETLKKRKLRKRKHG</sequence>
<reference evidence="2" key="1">
    <citation type="journal article" date="2021" name="PeerJ">
        <title>Extensive microbial diversity within the chicken gut microbiome revealed by metagenomics and culture.</title>
        <authorList>
            <person name="Gilroy R."/>
            <person name="Ravi A."/>
            <person name="Getino M."/>
            <person name="Pursley I."/>
            <person name="Horton D.L."/>
            <person name="Alikhan N.F."/>
            <person name="Baker D."/>
            <person name="Gharbi K."/>
            <person name="Hall N."/>
            <person name="Watson M."/>
            <person name="Adriaenssens E.M."/>
            <person name="Foster-Nyarko E."/>
            <person name="Jarju S."/>
            <person name="Secka A."/>
            <person name="Antonio M."/>
            <person name="Oren A."/>
            <person name="Chaudhuri R.R."/>
            <person name="La Ragione R."/>
            <person name="Hildebrand F."/>
            <person name="Pallen M.J."/>
        </authorList>
    </citation>
    <scope>NUCLEOTIDE SEQUENCE</scope>
    <source>
        <strain evidence="2">CHK179-5677</strain>
    </source>
</reference>
<protein>
    <submittedName>
        <fullName evidence="2">Uncharacterized protein</fullName>
    </submittedName>
</protein>
<evidence type="ECO:0000313" key="2">
    <source>
        <dbReference type="EMBL" id="HJG87051.1"/>
    </source>
</evidence>
<keyword evidence="1" id="KW-0472">Membrane</keyword>
<feature type="transmembrane region" description="Helical" evidence="1">
    <location>
        <begin position="51"/>
        <end position="72"/>
    </location>
</feature>
<organism evidence="2 3">
    <name type="scientific">Pseudoflavonifractor capillosus</name>
    <dbReference type="NCBI Taxonomy" id="106588"/>
    <lineage>
        <taxon>Bacteria</taxon>
        <taxon>Bacillati</taxon>
        <taxon>Bacillota</taxon>
        <taxon>Clostridia</taxon>
        <taxon>Eubacteriales</taxon>
        <taxon>Oscillospiraceae</taxon>
        <taxon>Pseudoflavonifractor</taxon>
    </lineage>
</organism>
<reference evidence="2" key="2">
    <citation type="submission" date="2021-09" db="EMBL/GenBank/DDBJ databases">
        <authorList>
            <person name="Gilroy R."/>
        </authorList>
    </citation>
    <scope>NUCLEOTIDE SEQUENCE</scope>
    <source>
        <strain evidence="2">CHK179-5677</strain>
    </source>
</reference>
<keyword evidence="1" id="KW-0812">Transmembrane</keyword>
<gene>
    <name evidence="2" type="ORF">K8V01_08530</name>
</gene>
<feature type="transmembrane region" description="Helical" evidence="1">
    <location>
        <begin position="92"/>
        <end position="112"/>
    </location>
</feature>
<feature type="transmembrane region" description="Helical" evidence="1">
    <location>
        <begin position="20"/>
        <end position="39"/>
    </location>
</feature>
<proteinExistence type="predicted"/>
<dbReference type="RefSeq" id="WP_204741627.1">
    <property type="nucleotide sequence ID" value="NZ_DYUC01000085.1"/>
</dbReference>
<keyword evidence="1" id="KW-1133">Transmembrane helix</keyword>
<accession>A0A921SSX2</accession>
<dbReference type="AlphaFoldDB" id="A0A921SSX2"/>
<name>A0A921SSX2_9FIRM</name>
<comment type="caution">
    <text evidence="2">The sequence shown here is derived from an EMBL/GenBank/DDBJ whole genome shotgun (WGS) entry which is preliminary data.</text>
</comment>
<evidence type="ECO:0000313" key="3">
    <source>
        <dbReference type="Proteomes" id="UP000760668"/>
    </source>
</evidence>
<dbReference type="EMBL" id="DYUC01000085">
    <property type="protein sequence ID" value="HJG87051.1"/>
    <property type="molecule type" value="Genomic_DNA"/>
</dbReference>